<feature type="region of interest" description="Disordered" evidence="1">
    <location>
        <begin position="147"/>
        <end position="168"/>
    </location>
</feature>
<keyword evidence="3" id="KW-1185">Reference proteome</keyword>
<reference evidence="2 3" key="1">
    <citation type="submission" date="2023-11" db="EMBL/GenBank/DDBJ databases">
        <title>Arctic aerobic anoxygenic photoheterotroph Sediminicoccus rosea KRV36 adapts its photosynthesis to long days of polar summer.</title>
        <authorList>
            <person name="Tomasch J."/>
            <person name="Kopejtka K."/>
            <person name="Bily T."/>
            <person name="Gardiner A.T."/>
            <person name="Gardian Z."/>
            <person name="Shivaramu S."/>
            <person name="Koblizek M."/>
            <person name="Engelhardt F."/>
            <person name="Kaftan D."/>
        </authorList>
    </citation>
    <scope>NUCLEOTIDE SEQUENCE [LARGE SCALE GENOMIC DNA]</scope>
    <source>
        <strain evidence="2 3">R-30</strain>
    </source>
</reference>
<name>A0ABZ0PE23_9PROT</name>
<dbReference type="EMBL" id="CP137852">
    <property type="protein sequence ID" value="WPB83958.1"/>
    <property type="molecule type" value="Genomic_DNA"/>
</dbReference>
<protein>
    <submittedName>
        <fullName evidence="2">Uncharacterized protein</fullName>
    </submittedName>
</protein>
<dbReference type="Proteomes" id="UP001305521">
    <property type="component" value="Chromosome"/>
</dbReference>
<dbReference type="RefSeq" id="WP_318647914.1">
    <property type="nucleotide sequence ID" value="NZ_CP137852.1"/>
</dbReference>
<evidence type="ECO:0000256" key="1">
    <source>
        <dbReference type="SAM" id="MobiDB-lite"/>
    </source>
</evidence>
<gene>
    <name evidence="2" type="ORF">R9Z33_17835</name>
</gene>
<proteinExistence type="predicted"/>
<feature type="compositionally biased region" description="Basic residues" evidence="1">
    <location>
        <begin position="149"/>
        <end position="159"/>
    </location>
</feature>
<sequence length="283" mass="31168">MPPDAAPQPTATVDVVIHKDMPWEAFPIMLLGTLATPPTSPEDPRWCEALELMRLRVATERAQCNGEEGSLETVLNVSAAVAHRKEKAAWVRINRAMVAAHAVMPFVIGEHAKVLGDSLATAAAAYRKPKNLQWQIHRVMSQESALARHAARRGTRPPPKRMPEMSDSEAGTKNFITRVLRPARPILHIAISLAQAMDTAELQALKTYRTPRLWEREGYGTGPADDSEDGVAVRPRVTETMLLLRPEFSRQVIGASEAFLPAVQAYLASGRAKPVPMVRLLLE</sequence>
<evidence type="ECO:0000313" key="3">
    <source>
        <dbReference type="Proteomes" id="UP001305521"/>
    </source>
</evidence>
<organism evidence="2 3">
    <name type="scientific">Sediminicoccus rosea</name>
    <dbReference type="NCBI Taxonomy" id="1225128"/>
    <lineage>
        <taxon>Bacteria</taxon>
        <taxon>Pseudomonadati</taxon>
        <taxon>Pseudomonadota</taxon>
        <taxon>Alphaproteobacteria</taxon>
        <taxon>Acetobacterales</taxon>
        <taxon>Roseomonadaceae</taxon>
        <taxon>Sediminicoccus</taxon>
    </lineage>
</organism>
<accession>A0ABZ0PE23</accession>
<evidence type="ECO:0000313" key="2">
    <source>
        <dbReference type="EMBL" id="WPB83958.1"/>
    </source>
</evidence>